<comment type="similarity">
    <text evidence="6">Belongs to the purine/pyrimidine phosphoribosyltransferase family. PyrE subfamily.</text>
</comment>
<dbReference type="SUPFAM" id="SSF53271">
    <property type="entry name" value="PRTase-like"/>
    <property type="match status" value="1"/>
</dbReference>
<comment type="subunit">
    <text evidence="6">Homodimer.</text>
</comment>
<dbReference type="HAMAP" id="MF_01208">
    <property type="entry name" value="PyrE"/>
    <property type="match status" value="1"/>
</dbReference>
<dbReference type="Gene3D" id="3.40.50.2020">
    <property type="match status" value="1"/>
</dbReference>
<feature type="domain" description="Phosphoribosyltransferase" evidence="7">
    <location>
        <begin position="55"/>
        <end position="160"/>
    </location>
</feature>
<feature type="binding site" description="in other chain" evidence="6">
    <location>
        <begin position="126"/>
        <end position="134"/>
    </location>
    <ligand>
        <name>5-phospho-alpha-D-ribose 1-diphosphate</name>
        <dbReference type="ChEBI" id="CHEBI:58017"/>
        <note>ligand shared between dimeric partners</note>
    </ligand>
</feature>
<evidence type="ECO:0000313" key="8">
    <source>
        <dbReference type="EMBL" id="MYE38389.1"/>
    </source>
</evidence>
<evidence type="ECO:0000313" key="9">
    <source>
        <dbReference type="Proteomes" id="UP000449092"/>
    </source>
</evidence>
<evidence type="ECO:0000256" key="3">
    <source>
        <dbReference type="ARBA" id="ARBA00022676"/>
    </source>
</evidence>
<comment type="cofactor">
    <cofactor evidence="6">
        <name>Mg(2+)</name>
        <dbReference type="ChEBI" id="CHEBI:18420"/>
    </cofactor>
</comment>
<dbReference type="GO" id="GO:0000287">
    <property type="term" value="F:magnesium ion binding"/>
    <property type="evidence" value="ECO:0007669"/>
    <property type="project" value="UniProtKB-UniRule"/>
</dbReference>
<dbReference type="EC" id="2.4.2.10" evidence="2 6"/>
<dbReference type="CDD" id="cd06223">
    <property type="entry name" value="PRTases_typeI"/>
    <property type="match status" value="1"/>
</dbReference>
<feature type="binding site" evidence="6">
    <location>
        <position position="158"/>
    </location>
    <ligand>
        <name>orotate</name>
        <dbReference type="ChEBI" id="CHEBI:30839"/>
    </ligand>
</feature>
<comment type="caution">
    <text evidence="8">The sequence shown here is derived from an EMBL/GenBank/DDBJ whole genome shotgun (WGS) entry which is preliminary data.</text>
</comment>
<evidence type="ECO:0000256" key="4">
    <source>
        <dbReference type="ARBA" id="ARBA00022679"/>
    </source>
</evidence>
<dbReference type="PANTHER" id="PTHR19278">
    <property type="entry name" value="OROTATE PHOSPHORIBOSYLTRANSFERASE"/>
    <property type="match status" value="1"/>
</dbReference>
<feature type="binding site" description="in other chain" evidence="6">
    <location>
        <position position="102"/>
    </location>
    <ligand>
        <name>5-phospho-alpha-D-ribose 1-diphosphate</name>
        <dbReference type="ChEBI" id="CHEBI:58017"/>
        <note>ligand shared between dimeric partners</note>
    </ligand>
</feature>
<dbReference type="Pfam" id="PF00156">
    <property type="entry name" value="Pribosyltran"/>
    <property type="match status" value="1"/>
</dbReference>
<evidence type="ECO:0000256" key="6">
    <source>
        <dbReference type="HAMAP-Rule" id="MF_01208"/>
    </source>
</evidence>
<keyword evidence="5 6" id="KW-0665">Pyrimidine biosynthesis</keyword>
<name>A0A845DAA8_9BACT</name>
<dbReference type="GO" id="GO:0019856">
    <property type="term" value="P:pyrimidine nucleobase biosynthetic process"/>
    <property type="evidence" value="ECO:0007669"/>
    <property type="project" value="TreeGrafter"/>
</dbReference>
<organism evidence="8 9">
    <name type="scientific">Candidatus Spechtbacteria bacterium SB0662_bin_43</name>
    <dbReference type="NCBI Taxonomy" id="2604897"/>
    <lineage>
        <taxon>Bacteria</taxon>
        <taxon>Candidatus Spechtiibacteriota</taxon>
    </lineage>
</organism>
<dbReference type="InterPro" id="IPR000836">
    <property type="entry name" value="PRTase_dom"/>
</dbReference>
<comment type="catalytic activity">
    <reaction evidence="6">
        <text>orotidine 5'-phosphate + diphosphate = orotate + 5-phospho-alpha-D-ribose 1-diphosphate</text>
        <dbReference type="Rhea" id="RHEA:10380"/>
        <dbReference type="ChEBI" id="CHEBI:30839"/>
        <dbReference type="ChEBI" id="CHEBI:33019"/>
        <dbReference type="ChEBI" id="CHEBI:57538"/>
        <dbReference type="ChEBI" id="CHEBI:58017"/>
        <dbReference type="EC" id="2.4.2.10"/>
    </reaction>
</comment>
<comment type="caution">
    <text evidence="6">Lacks conserved residue(s) required for the propagation of feature annotation.</text>
</comment>
<dbReference type="UniPathway" id="UPA00070">
    <property type="reaction ID" value="UER00119"/>
</dbReference>
<dbReference type="PANTHER" id="PTHR19278:SF9">
    <property type="entry name" value="URIDINE 5'-MONOPHOSPHATE SYNTHASE"/>
    <property type="match status" value="1"/>
</dbReference>
<accession>A0A845DAA8</accession>
<dbReference type="InterPro" id="IPR023031">
    <property type="entry name" value="OPRT"/>
</dbReference>
<gene>
    <name evidence="6" type="primary">pyrE</name>
    <name evidence="8" type="ORF">F4X82_02650</name>
</gene>
<protein>
    <recommendedName>
        <fullName evidence="2 6">Orotate phosphoribosyltransferase</fullName>
        <shortName evidence="6">OPRT</shortName>
        <shortName evidence="6">OPRTase</shortName>
        <ecNumber evidence="2 6">2.4.2.10</ecNumber>
    </recommendedName>
</protein>
<dbReference type="AlphaFoldDB" id="A0A845DAA8"/>
<keyword evidence="6" id="KW-0460">Magnesium</keyword>
<dbReference type="EMBL" id="VXOY01000022">
    <property type="protein sequence ID" value="MYE38389.1"/>
    <property type="molecule type" value="Genomic_DNA"/>
</dbReference>
<evidence type="ECO:0000259" key="7">
    <source>
        <dbReference type="Pfam" id="PF00156"/>
    </source>
</evidence>
<comment type="pathway">
    <text evidence="1 6">Pyrimidine metabolism; UMP biosynthesis via de novo pathway; UMP from orotate: step 1/2.</text>
</comment>
<keyword evidence="4 6" id="KW-0808">Transferase</keyword>
<evidence type="ECO:0000256" key="1">
    <source>
        <dbReference type="ARBA" id="ARBA00004889"/>
    </source>
</evidence>
<dbReference type="InterPro" id="IPR029057">
    <property type="entry name" value="PRTase-like"/>
</dbReference>
<reference evidence="8 9" key="1">
    <citation type="submission" date="2019-09" db="EMBL/GenBank/DDBJ databases">
        <title>Characterisation of the sponge microbiome using genome-centric metagenomics.</title>
        <authorList>
            <person name="Engelberts J.P."/>
            <person name="Robbins S.J."/>
            <person name="De Goeij J.M."/>
            <person name="Aranda M."/>
            <person name="Bell S.C."/>
            <person name="Webster N.S."/>
        </authorList>
    </citation>
    <scope>NUCLEOTIDE SEQUENCE [LARGE SCALE GENOMIC DNA]</scope>
    <source>
        <strain evidence="8">SB0662_bin_43</strain>
    </source>
</reference>
<sequence>MPPEAKQNATIALLESVGAIVRKSHIVLSSGRHTDTYINKDAIYPHTSVTSLFAAEIAQQVRALNSTAVVGPAMGGIILAQWVAWHLSVIRGKTVYACYAEKQGEEFILSRGYDSLIKDKRTLVVEDVITTGAATRKTIQAVKESGGTVVGVAALCNRGTITESNLGIAHLSCLVSLPLATYDPEECPLCKQEIPINTTLGKGK</sequence>
<comment type="function">
    <text evidence="6">Catalyzes the transfer of a ribosyl phosphate group from 5-phosphoribose 1-diphosphate to orotate, leading to the formation of orotidine monophosphate (OMP).</text>
</comment>
<proteinExistence type="inferred from homology"/>
<feature type="binding site" evidence="6">
    <location>
        <position position="130"/>
    </location>
    <ligand>
        <name>orotate</name>
        <dbReference type="ChEBI" id="CHEBI:30839"/>
    </ligand>
</feature>
<dbReference type="GO" id="GO:0004588">
    <property type="term" value="F:orotate phosphoribosyltransferase activity"/>
    <property type="evidence" value="ECO:0007669"/>
    <property type="project" value="UniProtKB-UniRule"/>
</dbReference>
<keyword evidence="3 6" id="KW-0328">Glycosyltransferase</keyword>
<evidence type="ECO:0000256" key="2">
    <source>
        <dbReference type="ARBA" id="ARBA00011971"/>
    </source>
</evidence>
<dbReference type="GO" id="GO:0044205">
    <property type="term" value="P:'de novo' UMP biosynthetic process"/>
    <property type="evidence" value="ECO:0007669"/>
    <property type="project" value="UniProtKB-UniRule"/>
</dbReference>
<evidence type="ECO:0000256" key="5">
    <source>
        <dbReference type="ARBA" id="ARBA00022975"/>
    </source>
</evidence>
<dbReference type="Proteomes" id="UP000449092">
    <property type="component" value="Unassembled WGS sequence"/>
</dbReference>